<accession>A0A094QG29</accession>
<sequence length="274" mass="30284">MVEIYSWAPRSRLGDMISNRFRWFRKNFRPRSKTNFGDELGPWIVSRILELNGITPSKSVLRSSSPTFFSVGSVTSLARNGDIIWGSGHLNEIKPALMSGVNSLDVYALRGPLTRDLLARGIGFGGLPEVYGDPAILVPYLFPEIEPIPCDGRVLVIPHIDDPMPQETSDDFEFLSAQMPFREVVARIAGAERVVTSSLHAKILSDSYGIPNVVYQGATTSKFKFDDYALGVGGSVFEMLPSLDQALLQTTGSSLKVTEVQGRLLDSFPYHVWI</sequence>
<comment type="caution">
    <text evidence="2">The sequence shown here is derived from an EMBL/GenBank/DDBJ whole genome shotgun (WGS) entry which is preliminary data.</text>
</comment>
<dbReference type="InterPro" id="IPR007345">
    <property type="entry name" value="Polysacch_pyruvyl_Trfase"/>
</dbReference>
<reference evidence="2" key="1">
    <citation type="submission" date="2014-06" db="EMBL/GenBank/DDBJ databases">
        <title>Key roles for freshwater Actinobacteria revealed by deep metagenomic sequencing.</title>
        <authorList>
            <person name="Ghai R."/>
            <person name="Mizuno C.M."/>
            <person name="Picazo A."/>
            <person name="Camacho A."/>
            <person name="Rodriguez-Valera F."/>
        </authorList>
    </citation>
    <scope>NUCLEOTIDE SEQUENCE</scope>
</reference>
<evidence type="ECO:0000259" key="1">
    <source>
        <dbReference type="Pfam" id="PF04230"/>
    </source>
</evidence>
<organism evidence="2">
    <name type="scientific">freshwater metagenome</name>
    <dbReference type="NCBI Taxonomy" id="449393"/>
    <lineage>
        <taxon>unclassified sequences</taxon>
        <taxon>metagenomes</taxon>
        <taxon>ecological metagenomes</taxon>
    </lineage>
</organism>
<dbReference type="Pfam" id="PF04230">
    <property type="entry name" value="PS_pyruv_trans"/>
    <property type="match status" value="1"/>
</dbReference>
<feature type="domain" description="Polysaccharide pyruvyl transferase" evidence="1">
    <location>
        <begin position="94"/>
        <end position="214"/>
    </location>
</feature>
<dbReference type="EMBL" id="JNSL01000010">
    <property type="protein sequence ID" value="KGA21254.1"/>
    <property type="molecule type" value="Genomic_DNA"/>
</dbReference>
<protein>
    <recommendedName>
        <fullName evidence="1">Polysaccharide pyruvyl transferase domain-containing protein</fullName>
    </recommendedName>
</protein>
<dbReference type="AlphaFoldDB" id="A0A094QG29"/>
<evidence type="ECO:0000313" key="2">
    <source>
        <dbReference type="EMBL" id="KGA21254.1"/>
    </source>
</evidence>
<gene>
    <name evidence="2" type="ORF">GM51_2960</name>
</gene>
<name>A0A094QG29_9ZZZZ</name>
<proteinExistence type="predicted"/>